<evidence type="ECO:0000313" key="2">
    <source>
        <dbReference type="Proteomes" id="UP001163321"/>
    </source>
</evidence>
<evidence type="ECO:0000313" key="1">
    <source>
        <dbReference type="EMBL" id="KAI9910981.1"/>
    </source>
</evidence>
<name>A0ACC0VZ13_9STRA</name>
<gene>
    <name evidence="1" type="ORF">PsorP6_010957</name>
</gene>
<reference evidence="1 2" key="1">
    <citation type="journal article" date="2022" name="bioRxiv">
        <title>The genome of the oomycete Peronosclerospora sorghi, a cosmopolitan pathogen of maize and sorghum, is inflated with dispersed pseudogenes.</title>
        <authorList>
            <person name="Fletcher K."/>
            <person name="Martin F."/>
            <person name="Isakeit T."/>
            <person name="Cavanaugh K."/>
            <person name="Magill C."/>
            <person name="Michelmore R."/>
        </authorList>
    </citation>
    <scope>NUCLEOTIDE SEQUENCE [LARGE SCALE GENOMIC DNA]</scope>
    <source>
        <strain evidence="1">P6</strain>
    </source>
</reference>
<dbReference type="Proteomes" id="UP001163321">
    <property type="component" value="Chromosome 6"/>
</dbReference>
<dbReference type="EMBL" id="CM047585">
    <property type="protein sequence ID" value="KAI9910981.1"/>
    <property type="molecule type" value="Genomic_DNA"/>
</dbReference>
<proteinExistence type="predicted"/>
<organism evidence="1 2">
    <name type="scientific">Peronosclerospora sorghi</name>
    <dbReference type="NCBI Taxonomy" id="230839"/>
    <lineage>
        <taxon>Eukaryota</taxon>
        <taxon>Sar</taxon>
        <taxon>Stramenopiles</taxon>
        <taxon>Oomycota</taxon>
        <taxon>Peronosporomycetes</taxon>
        <taxon>Peronosporales</taxon>
        <taxon>Peronosporaceae</taxon>
        <taxon>Peronosclerospora</taxon>
    </lineage>
</organism>
<protein>
    <submittedName>
        <fullName evidence="1">Uncharacterized protein</fullName>
    </submittedName>
</protein>
<keyword evidence="2" id="KW-1185">Reference proteome</keyword>
<accession>A0ACC0VZ13</accession>
<comment type="caution">
    <text evidence="1">The sequence shown here is derived from an EMBL/GenBank/DDBJ whole genome shotgun (WGS) entry which is preliminary data.</text>
</comment>
<sequence>MELCNHMRKELLIIVRKCGHISIVSDYMSSVESFKIGHVTMKSVTIASATYVSFDDAAYDTVLASPTPLTQPQVDRLTRESQNSVQSGNYLVWLHYVIDLVLLSCEVANQVSPIK</sequence>